<dbReference type="PROSITE" id="PS00138">
    <property type="entry name" value="SUBTILASE_SER"/>
    <property type="match status" value="1"/>
</dbReference>
<proteinExistence type="inferred from homology"/>
<keyword evidence="6" id="KW-0732">Signal</keyword>
<evidence type="ECO:0000256" key="5">
    <source>
        <dbReference type="PROSITE-ProRule" id="PRU01240"/>
    </source>
</evidence>
<dbReference type="InterPro" id="IPR026444">
    <property type="entry name" value="Secre_tail"/>
</dbReference>
<organism evidence="8 9">
    <name type="scientific">Aquirufa regiilacus</name>
    <dbReference type="NCBI Taxonomy" id="3024868"/>
    <lineage>
        <taxon>Bacteria</taxon>
        <taxon>Pseudomonadati</taxon>
        <taxon>Bacteroidota</taxon>
        <taxon>Cytophagia</taxon>
        <taxon>Cytophagales</taxon>
        <taxon>Flectobacillaceae</taxon>
        <taxon>Aquirufa</taxon>
    </lineage>
</organism>
<dbReference type="InterPro" id="IPR017317">
    <property type="entry name" value="Pept_S8_subtilisin_bacteroid-2"/>
</dbReference>
<evidence type="ECO:0000313" key="8">
    <source>
        <dbReference type="EMBL" id="MDU0808540.1"/>
    </source>
</evidence>
<dbReference type="RefSeq" id="WP_315577470.1">
    <property type="nucleotide sequence ID" value="NZ_JARDXH010000008.1"/>
</dbReference>
<evidence type="ECO:0000259" key="7">
    <source>
        <dbReference type="Pfam" id="PF00082"/>
    </source>
</evidence>
<dbReference type="InterPro" id="IPR023828">
    <property type="entry name" value="Peptidase_S8_Ser-AS"/>
</dbReference>
<feature type="domain" description="Peptidase S8/S53" evidence="7">
    <location>
        <begin position="171"/>
        <end position="422"/>
    </location>
</feature>
<evidence type="ECO:0000256" key="1">
    <source>
        <dbReference type="ARBA" id="ARBA00011073"/>
    </source>
</evidence>
<evidence type="ECO:0000256" key="3">
    <source>
        <dbReference type="ARBA" id="ARBA00022801"/>
    </source>
</evidence>
<evidence type="ECO:0000256" key="2">
    <source>
        <dbReference type="ARBA" id="ARBA00022670"/>
    </source>
</evidence>
<dbReference type="InterPro" id="IPR036852">
    <property type="entry name" value="Peptidase_S8/S53_dom_sf"/>
</dbReference>
<feature type="chain" id="PRO_5046393257" evidence="6">
    <location>
        <begin position="19"/>
        <end position="545"/>
    </location>
</feature>
<feature type="signal peptide" evidence="6">
    <location>
        <begin position="1"/>
        <end position="18"/>
    </location>
</feature>
<dbReference type="Pfam" id="PF00082">
    <property type="entry name" value="Peptidase_S8"/>
    <property type="match status" value="1"/>
</dbReference>
<dbReference type="Proteomes" id="UP001249959">
    <property type="component" value="Unassembled WGS sequence"/>
</dbReference>
<evidence type="ECO:0000256" key="4">
    <source>
        <dbReference type="ARBA" id="ARBA00022825"/>
    </source>
</evidence>
<dbReference type="PRINTS" id="PR00723">
    <property type="entry name" value="SUBTILISIN"/>
</dbReference>
<feature type="active site" description="Charge relay system" evidence="5">
    <location>
        <position position="220"/>
    </location>
</feature>
<protein>
    <submittedName>
        <fullName evidence="8">S8 family serine peptidase</fullName>
    </submittedName>
</protein>
<evidence type="ECO:0000256" key="6">
    <source>
        <dbReference type="SAM" id="SignalP"/>
    </source>
</evidence>
<comment type="caution">
    <text evidence="8">The sequence shown here is derived from an EMBL/GenBank/DDBJ whole genome shotgun (WGS) entry which is preliminary data.</text>
</comment>
<dbReference type="InterPro" id="IPR000209">
    <property type="entry name" value="Peptidase_S8/S53_dom"/>
</dbReference>
<comment type="similarity">
    <text evidence="1 5">Belongs to the peptidase S8 family.</text>
</comment>
<keyword evidence="2 5" id="KW-0645">Protease</keyword>
<gene>
    <name evidence="8" type="ORF">PQG45_05760</name>
</gene>
<dbReference type="NCBIfam" id="TIGR04183">
    <property type="entry name" value="Por_Secre_tail"/>
    <property type="match status" value="1"/>
</dbReference>
<dbReference type="EMBL" id="JAVNWW010000001">
    <property type="protein sequence ID" value="MDU0808540.1"/>
    <property type="molecule type" value="Genomic_DNA"/>
</dbReference>
<dbReference type="InterPro" id="IPR050131">
    <property type="entry name" value="Peptidase_S8_subtilisin-like"/>
</dbReference>
<dbReference type="PIRSF" id="PIRSF037903">
    <property type="entry name" value="Subtilisin_rel_GFO_2223"/>
    <property type="match status" value="1"/>
</dbReference>
<dbReference type="InterPro" id="IPR015500">
    <property type="entry name" value="Peptidase_S8_subtilisin-rel"/>
</dbReference>
<feature type="active site" description="Charge relay system" evidence="5">
    <location>
        <position position="180"/>
    </location>
</feature>
<keyword evidence="3 5" id="KW-0378">Hydrolase</keyword>
<sequence>MKSLFHHIVIGSLLSIFAANTTMGQSPQYRYLILFKDKKGSEYSTSQPQAFLSARALARRDKMQIKVSEQDLPVNPSYISQLKMRGAQVLYPLKWINGAVIKTDLATLHTLLRLPSVSGYYKNMALDSLPSQLSNNLNRTLSSTAQPDYGTSSTQIKQLGVDVMHETGFKGENILISLLDDGYMDANTIPAMGAVYQEKRVLSTLTTDPTRKSVYESGSHGTAVMSTIAAQVPGKLYGTAYMANFALAQTEESQHELLIEEANWLRGAEWADSLGTDILSSSLGYTKFDNPSYDHSYQDMNGKTALSTLAALWASRRGIICTISAGNEGSGSWKYISSPADADSILTVGAVDRTGTRAGFSSIGPSFDNRIKPDVAAMGISTITALPAGTISPLNGTSFSAPLMAGLAAGLVQANPTKNAWEIMQGIRLSGSIASKPDNYLGFGIPNFERASKIISPILSTEPNQLPEILVFPNPLATGQQLHIQHPYTQALQVDIISPQGSVVQTLTNIPTSFEIFLPPFISGKYYFRFTSEAGSQTIPVLLNL</sequence>
<evidence type="ECO:0000313" key="9">
    <source>
        <dbReference type="Proteomes" id="UP001249959"/>
    </source>
</evidence>
<dbReference type="SUPFAM" id="SSF52743">
    <property type="entry name" value="Subtilisin-like"/>
    <property type="match status" value="1"/>
</dbReference>
<accession>A0ABU3TRQ6</accession>
<keyword evidence="9" id="KW-1185">Reference proteome</keyword>
<dbReference type="PANTHER" id="PTHR43806">
    <property type="entry name" value="PEPTIDASE S8"/>
    <property type="match status" value="1"/>
</dbReference>
<reference evidence="8 9" key="1">
    <citation type="submission" date="2023-09" db="EMBL/GenBank/DDBJ databases">
        <title>Aquirufa genomes.</title>
        <authorList>
            <person name="Pitt A."/>
        </authorList>
    </citation>
    <scope>NUCLEOTIDE SEQUENCE [LARGE SCALE GENOMIC DNA]</scope>
    <source>
        <strain evidence="8 9">LEOWEIH-7C</strain>
    </source>
</reference>
<dbReference type="PANTHER" id="PTHR43806:SF67">
    <property type="entry name" value="EGF-LIKE DOMAIN-CONTAINING PROTEIN"/>
    <property type="match status" value="1"/>
</dbReference>
<keyword evidence="4 5" id="KW-0720">Serine protease</keyword>
<dbReference type="PROSITE" id="PS51892">
    <property type="entry name" value="SUBTILASE"/>
    <property type="match status" value="1"/>
</dbReference>
<feature type="active site" description="Charge relay system" evidence="5">
    <location>
        <position position="398"/>
    </location>
</feature>
<name>A0ABU3TRQ6_9BACT</name>
<dbReference type="Gene3D" id="3.40.50.200">
    <property type="entry name" value="Peptidase S8/S53 domain"/>
    <property type="match status" value="1"/>
</dbReference>